<name>A0A1V3KWB7_9PAST</name>
<proteinExistence type="predicted"/>
<evidence type="ECO:0000313" key="2">
    <source>
        <dbReference type="Proteomes" id="UP000188573"/>
    </source>
</evidence>
<dbReference type="EMBL" id="MLAG01000037">
    <property type="protein sequence ID" value="OOF81996.1"/>
    <property type="molecule type" value="Genomic_DNA"/>
</dbReference>
<dbReference type="Proteomes" id="UP000188573">
    <property type="component" value="Unassembled WGS sequence"/>
</dbReference>
<keyword evidence="2" id="KW-1185">Reference proteome</keyword>
<accession>A0A1V3KWB7</accession>
<comment type="caution">
    <text evidence="1">The sequence shown here is derived from an EMBL/GenBank/DDBJ whole genome shotgun (WGS) entry which is preliminary data.</text>
</comment>
<dbReference type="AlphaFoldDB" id="A0A1V3KWB7"/>
<protein>
    <submittedName>
        <fullName evidence="1">Uncharacterized protein</fullName>
    </submittedName>
</protein>
<sequence>MSKLKEWLFDTDISSGKIIVNTSHNENIQQLAETILSSISDRESILLNYWTYRLYDDVIIHVLDFMTLSDQPIYTLTLTEGDEICFYPHSFISNQGSVTVIDTVDVNGLLHRLGQVFQERNIRFIFSFLDMNR</sequence>
<gene>
    <name evidence="1" type="ORF">BKG92_07710</name>
</gene>
<organism evidence="1 2">
    <name type="scientific">Rodentibacter ratti</name>
    <dbReference type="NCBI Taxonomy" id="1906745"/>
    <lineage>
        <taxon>Bacteria</taxon>
        <taxon>Pseudomonadati</taxon>
        <taxon>Pseudomonadota</taxon>
        <taxon>Gammaproteobacteria</taxon>
        <taxon>Pasteurellales</taxon>
        <taxon>Pasteurellaceae</taxon>
        <taxon>Rodentibacter</taxon>
    </lineage>
</organism>
<evidence type="ECO:0000313" key="1">
    <source>
        <dbReference type="EMBL" id="OOF81996.1"/>
    </source>
</evidence>
<reference evidence="1 2" key="1">
    <citation type="submission" date="2016-10" db="EMBL/GenBank/DDBJ databases">
        <title>Rodentibacter gen. nov. and new species.</title>
        <authorList>
            <person name="Christensen H."/>
        </authorList>
    </citation>
    <scope>NUCLEOTIDE SEQUENCE [LARGE SCALE GENOMIC DNA]</scope>
    <source>
        <strain evidence="1 2">Ac81</strain>
    </source>
</reference>
<dbReference type="RefSeq" id="WP_077497023.1">
    <property type="nucleotide sequence ID" value="NZ_MLAG01000037.1"/>
</dbReference>